<protein>
    <submittedName>
        <fullName evidence="2">Uncharacterized protein</fullName>
    </submittedName>
</protein>
<keyword evidence="3" id="KW-1185">Reference proteome</keyword>
<gene>
    <name evidence="2" type="ORF">GP486_005454</name>
</gene>
<dbReference type="SUPFAM" id="SSF55486">
    <property type="entry name" value="Metalloproteases ('zincins'), catalytic domain"/>
    <property type="match status" value="1"/>
</dbReference>
<accession>A0A9P8L981</accession>
<feature type="chain" id="PRO_5040380699" evidence="1">
    <location>
        <begin position="21"/>
        <end position="596"/>
    </location>
</feature>
<evidence type="ECO:0000256" key="1">
    <source>
        <dbReference type="SAM" id="SignalP"/>
    </source>
</evidence>
<dbReference type="GO" id="GO:0008237">
    <property type="term" value="F:metallopeptidase activity"/>
    <property type="evidence" value="ECO:0007669"/>
    <property type="project" value="InterPro"/>
</dbReference>
<sequence>MCQLSGLLVLISLGSHVALALPAQADPHPDGITEQQMRDAFPERDPANATNWFGTSLYGWDKCDDIDKNIKGWLKEAYTDANKLVNYDGVKSNIAWDSAAALEYLGPSAFNKNQQKQIQAVFESVATVKEGASWWTPNWIRVRCDDPAGYCSTKCPTAQEDEDRTVVLAYARNPNRSGGKYPDISFCPEFYGLRNLGNAIAYGSGFSNPKFKNDLTNYEGRADVFLHELMHLDLAANSVNESPNPAIRDLKIKFTYGDGPKQGKSSGWTKAYGPKLAKILARFQPVSRSSKQTGYFVQRNDDNFVDFALANYVQKQIKTYPFLPVIYDKINDAPMLPPSRQSTDPFIIFAADGNNPVSFVNFTTASNGGARQLKDDGDCPTVLSNDSGEDLEIGAPIPTDNYPKSYWDERQKWLEDIKGGGSSGTCKLAIEEIWTCEPTGSNLYASVKITGADGKEIYTTPQSTHSPGQPINNAQPLSLQENGMTNTLTIIGEHTNDYIQFAYGTTSWTSNTKDGNAHCALNGNDWNKNGPSGCPAAAAIVSVLELPRRSTSYANELGYNRHDSLIANILASFLFLDQPIQKMELALLVFVLLPVR</sequence>
<proteinExistence type="predicted"/>
<feature type="signal peptide" evidence="1">
    <location>
        <begin position="1"/>
        <end position="20"/>
    </location>
</feature>
<name>A0A9P8L981_9PEZI</name>
<comment type="caution">
    <text evidence="2">The sequence shown here is derived from an EMBL/GenBank/DDBJ whole genome shotgun (WGS) entry which is preliminary data.</text>
</comment>
<reference evidence="2" key="1">
    <citation type="submission" date="2021-03" db="EMBL/GenBank/DDBJ databases">
        <title>Comparative genomics and phylogenomic investigation of the class Geoglossomycetes provide insights into ecological specialization and systematics.</title>
        <authorList>
            <person name="Melie T."/>
            <person name="Pirro S."/>
            <person name="Miller A.N."/>
            <person name="Quandt A."/>
        </authorList>
    </citation>
    <scope>NUCLEOTIDE SEQUENCE</scope>
    <source>
        <strain evidence="2">CAQ_001_2017</strain>
    </source>
</reference>
<dbReference type="Gene3D" id="3.40.390.10">
    <property type="entry name" value="Collagenase (Catalytic Domain)"/>
    <property type="match status" value="1"/>
</dbReference>
<evidence type="ECO:0000313" key="2">
    <source>
        <dbReference type="EMBL" id="KAH0556757.1"/>
    </source>
</evidence>
<keyword evidence="1" id="KW-0732">Signal</keyword>
<evidence type="ECO:0000313" key="3">
    <source>
        <dbReference type="Proteomes" id="UP000750711"/>
    </source>
</evidence>
<dbReference type="EMBL" id="JAGHQM010001022">
    <property type="protein sequence ID" value="KAH0556757.1"/>
    <property type="molecule type" value="Genomic_DNA"/>
</dbReference>
<dbReference type="Proteomes" id="UP000750711">
    <property type="component" value="Unassembled WGS sequence"/>
</dbReference>
<organism evidence="2 3">
    <name type="scientific">Trichoglossum hirsutum</name>
    <dbReference type="NCBI Taxonomy" id="265104"/>
    <lineage>
        <taxon>Eukaryota</taxon>
        <taxon>Fungi</taxon>
        <taxon>Dikarya</taxon>
        <taxon>Ascomycota</taxon>
        <taxon>Pezizomycotina</taxon>
        <taxon>Geoglossomycetes</taxon>
        <taxon>Geoglossales</taxon>
        <taxon>Geoglossaceae</taxon>
        <taxon>Trichoglossum</taxon>
    </lineage>
</organism>
<dbReference type="AlphaFoldDB" id="A0A9P8L981"/>
<dbReference type="InterPro" id="IPR024079">
    <property type="entry name" value="MetalloPept_cat_dom_sf"/>
</dbReference>